<evidence type="ECO:0000256" key="9">
    <source>
        <dbReference type="ARBA" id="ARBA00023136"/>
    </source>
</evidence>
<dbReference type="PRINTS" id="PR00182">
    <property type="entry name" value="ECOLNEIPORIN"/>
</dbReference>
<dbReference type="CDD" id="cd00342">
    <property type="entry name" value="gram_neg_porins"/>
    <property type="match status" value="1"/>
</dbReference>
<dbReference type="AlphaFoldDB" id="W8KLC5"/>
<reference evidence="14" key="2">
    <citation type="submission" date="2014-02" db="EMBL/GenBank/DDBJ databases">
        <title>Draft Genome Sequence of extremely halophilic bacteria Halorhodospira halochloris.</title>
        <authorList>
            <person name="Singh K.S."/>
        </authorList>
    </citation>
    <scope>NUCLEOTIDE SEQUENCE [LARGE SCALE GENOMIC DNA]</scope>
    <source>
        <strain evidence="14">A</strain>
    </source>
</reference>
<dbReference type="GO" id="GO:0034220">
    <property type="term" value="P:monoatomic ion transmembrane transport"/>
    <property type="evidence" value="ECO:0007669"/>
    <property type="project" value="InterPro"/>
</dbReference>
<evidence type="ECO:0000256" key="1">
    <source>
        <dbReference type="ARBA" id="ARBA00004571"/>
    </source>
</evidence>
<evidence type="ECO:0000256" key="4">
    <source>
        <dbReference type="ARBA" id="ARBA00022452"/>
    </source>
</evidence>
<keyword evidence="14" id="KW-1185">Reference proteome</keyword>
<gene>
    <name evidence="13" type="ORF">M911_13315</name>
</gene>
<keyword evidence="4" id="KW-1134">Transmembrane beta strand</keyword>
<dbReference type="InterPro" id="IPR001702">
    <property type="entry name" value="Porin_Gram-ve"/>
</dbReference>
<evidence type="ECO:0000256" key="3">
    <source>
        <dbReference type="ARBA" id="ARBA00022448"/>
    </source>
</evidence>
<reference evidence="13 14" key="1">
    <citation type="journal article" date="2014" name="J Genomics">
        <title>Draft Genome Sequence of the Extremely Halophilic Phototrophic Purple Sulfur Bacterium Halorhodospira halochloris.</title>
        <authorList>
            <person name="Singh K.S."/>
            <person name="Kirksey J."/>
            <person name="Hoff W.D."/>
            <person name="Deole R."/>
        </authorList>
    </citation>
    <scope>NUCLEOTIDE SEQUENCE [LARGE SCALE GENOMIC DNA]</scope>
    <source>
        <strain evidence="13 14">A</strain>
    </source>
</reference>
<evidence type="ECO:0000313" key="13">
    <source>
        <dbReference type="EMBL" id="AHK79968.1"/>
    </source>
</evidence>
<name>W8KLC5_9GAMM</name>
<keyword evidence="6 11" id="KW-0732">Signal</keyword>
<evidence type="ECO:0000256" key="6">
    <source>
        <dbReference type="ARBA" id="ARBA00022729"/>
    </source>
</evidence>
<accession>W8KLC5</accession>
<dbReference type="InterPro" id="IPR050298">
    <property type="entry name" value="Gram-neg_bact_OMP"/>
</dbReference>
<dbReference type="PRINTS" id="PR00184">
    <property type="entry name" value="NEISSPPORIN"/>
</dbReference>
<dbReference type="GO" id="GO:0009279">
    <property type="term" value="C:cell outer membrane"/>
    <property type="evidence" value="ECO:0007669"/>
    <property type="project" value="UniProtKB-SubCell"/>
</dbReference>
<comment type="subunit">
    <text evidence="2">Homotrimer.</text>
</comment>
<organism evidence="13 14">
    <name type="scientific">Ectothiorhodospira haloalkaliphila</name>
    <dbReference type="NCBI Taxonomy" id="421628"/>
    <lineage>
        <taxon>Bacteria</taxon>
        <taxon>Pseudomonadati</taxon>
        <taxon>Pseudomonadota</taxon>
        <taxon>Gammaproteobacteria</taxon>
        <taxon>Chromatiales</taxon>
        <taxon>Ectothiorhodospiraceae</taxon>
        <taxon>Ectothiorhodospira</taxon>
    </lineage>
</organism>
<dbReference type="Gene3D" id="2.40.160.10">
    <property type="entry name" value="Porin"/>
    <property type="match status" value="1"/>
</dbReference>
<dbReference type="InterPro" id="IPR002299">
    <property type="entry name" value="Porin_Neis"/>
</dbReference>
<keyword evidence="7" id="KW-0406">Ion transport</keyword>
<feature type="signal peptide" evidence="11">
    <location>
        <begin position="1"/>
        <end position="21"/>
    </location>
</feature>
<dbReference type="RefSeq" id="WP_025282481.1">
    <property type="nucleotide sequence ID" value="NZ_CP007268.1"/>
</dbReference>
<dbReference type="GO" id="GO:0015288">
    <property type="term" value="F:porin activity"/>
    <property type="evidence" value="ECO:0007669"/>
    <property type="project" value="UniProtKB-KW"/>
</dbReference>
<evidence type="ECO:0000256" key="10">
    <source>
        <dbReference type="ARBA" id="ARBA00023237"/>
    </source>
</evidence>
<evidence type="ECO:0000259" key="12">
    <source>
        <dbReference type="Pfam" id="PF13609"/>
    </source>
</evidence>
<evidence type="ECO:0000256" key="11">
    <source>
        <dbReference type="SAM" id="SignalP"/>
    </source>
</evidence>
<keyword evidence="9" id="KW-0472">Membrane</keyword>
<evidence type="ECO:0000256" key="5">
    <source>
        <dbReference type="ARBA" id="ARBA00022692"/>
    </source>
</evidence>
<comment type="subcellular location">
    <subcellularLocation>
        <location evidence="1">Cell outer membrane</location>
        <topology evidence="1">Multi-pass membrane protein</topology>
    </subcellularLocation>
</comment>
<keyword evidence="8" id="KW-0626">Porin</keyword>
<dbReference type="HOGENOM" id="CLU_038238_3_1_6"/>
<dbReference type="KEGG" id="hhc:M911_13315"/>
<feature type="chain" id="PRO_5004910755" evidence="11">
    <location>
        <begin position="22"/>
        <end position="364"/>
    </location>
</feature>
<dbReference type="PANTHER" id="PTHR34501:SF9">
    <property type="entry name" value="MAJOR OUTER MEMBRANE PROTEIN P.IA"/>
    <property type="match status" value="1"/>
</dbReference>
<dbReference type="PANTHER" id="PTHR34501">
    <property type="entry name" value="PROTEIN YDDL-RELATED"/>
    <property type="match status" value="1"/>
</dbReference>
<sequence length="364" mass="40256">MHHKKLIAAMVAVGMSMPALAVADMTLYGRAHLSADILDDGDDYSEFNVSSNSSRLGFKGERQFADDLTAIFQIEQQIDFDDSGTEFATRDTFAGLKGDWGMLRVGKFDTPFKRARGPANFFGDQVGDMRNLTRTNDHGRFDERFRNSIHYRTPSLNGLVWDIQYSADNSGQSTVEDAENRAVSTSLGFRNGPVNVVLAYENQSIYRDAGSEYVINQNTGDVVLRQTSGFDYNADAWRLAGSYQITPGFRLGGLYQVTESTRGVEDQEGKVWGLGGQYKASPNVYLNAHWFTLDSDLDDNDANLYAIGLEYRLDSALRFYGNIAVMDNDDDSSLTSWSAARTASPSGAAGEKATAFSLGMRYDF</sequence>
<dbReference type="InterPro" id="IPR023614">
    <property type="entry name" value="Porin_dom_sf"/>
</dbReference>
<evidence type="ECO:0000256" key="7">
    <source>
        <dbReference type="ARBA" id="ARBA00023065"/>
    </source>
</evidence>
<dbReference type="InterPro" id="IPR033900">
    <property type="entry name" value="Gram_neg_porin_domain"/>
</dbReference>
<evidence type="ECO:0000313" key="14">
    <source>
        <dbReference type="Proteomes" id="UP000019442"/>
    </source>
</evidence>
<dbReference type="OrthoDB" id="8173690at2"/>
<dbReference type="GO" id="GO:0046930">
    <property type="term" value="C:pore complex"/>
    <property type="evidence" value="ECO:0007669"/>
    <property type="project" value="UniProtKB-KW"/>
</dbReference>
<dbReference type="Pfam" id="PF13609">
    <property type="entry name" value="Porin_4"/>
    <property type="match status" value="1"/>
</dbReference>
<dbReference type="Proteomes" id="UP000019442">
    <property type="component" value="Chromosome"/>
</dbReference>
<keyword evidence="3" id="KW-0813">Transport</keyword>
<keyword evidence="10" id="KW-0998">Cell outer membrane</keyword>
<dbReference type="SUPFAM" id="SSF56935">
    <property type="entry name" value="Porins"/>
    <property type="match status" value="1"/>
</dbReference>
<keyword evidence="5" id="KW-0812">Transmembrane</keyword>
<proteinExistence type="predicted"/>
<evidence type="ECO:0000256" key="8">
    <source>
        <dbReference type="ARBA" id="ARBA00023114"/>
    </source>
</evidence>
<feature type="domain" description="Porin" evidence="12">
    <location>
        <begin position="8"/>
        <end position="331"/>
    </location>
</feature>
<dbReference type="EMBL" id="CP007268">
    <property type="protein sequence ID" value="AHK79968.1"/>
    <property type="molecule type" value="Genomic_DNA"/>
</dbReference>
<protein>
    <submittedName>
        <fullName evidence="13">Porin</fullName>
    </submittedName>
</protein>
<evidence type="ECO:0000256" key="2">
    <source>
        <dbReference type="ARBA" id="ARBA00011233"/>
    </source>
</evidence>
<dbReference type="PATRIC" id="fig|1354791.3.peg.3153"/>